<keyword evidence="1" id="KW-1133">Transmembrane helix</keyword>
<feature type="transmembrane region" description="Helical" evidence="1">
    <location>
        <begin position="43"/>
        <end position="60"/>
    </location>
</feature>
<dbReference type="SUPFAM" id="SSF46894">
    <property type="entry name" value="C-terminal effector domain of the bipartite response regulators"/>
    <property type="match status" value="1"/>
</dbReference>
<dbReference type="InterPro" id="IPR036388">
    <property type="entry name" value="WH-like_DNA-bd_sf"/>
</dbReference>
<evidence type="ECO:0000259" key="2">
    <source>
        <dbReference type="SMART" id="SM00421"/>
    </source>
</evidence>
<keyword evidence="1" id="KW-0812">Transmembrane</keyword>
<keyword evidence="4" id="KW-1185">Reference proteome</keyword>
<name>A0A2R8AFG7_9RHOB</name>
<organism evidence="3 4">
    <name type="scientific">Pontivivens insulae</name>
    <dbReference type="NCBI Taxonomy" id="1639689"/>
    <lineage>
        <taxon>Bacteria</taxon>
        <taxon>Pseudomonadati</taxon>
        <taxon>Pseudomonadota</taxon>
        <taxon>Alphaproteobacteria</taxon>
        <taxon>Rhodobacterales</taxon>
        <taxon>Paracoccaceae</taxon>
        <taxon>Pontivivens</taxon>
    </lineage>
</organism>
<dbReference type="OrthoDB" id="8277135at2"/>
<gene>
    <name evidence="3" type="ORF">POI8812_03159</name>
</gene>
<dbReference type="AlphaFoldDB" id="A0A2R8AFG7"/>
<keyword evidence="1" id="KW-0472">Membrane</keyword>
<dbReference type="InterPro" id="IPR016032">
    <property type="entry name" value="Sig_transdc_resp-reg_C-effctor"/>
</dbReference>
<reference evidence="3 4" key="1">
    <citation type="submission" date="2018-03" db="EMBL/GenBank/DDBJ databases">
        <authorList>
            <person name="Keele B.F."/>
        </authorList>
    </citation>
    <scope>NUCLEOTIDE SEQUENCE [LARGE SCALE GENOMIC DNA]</scope>
    <source>
        <strain evidence="3 4">CeCT 8812</strain>
    </source>
</reference>
<proteinExistence type="predicted"/>
<dbReference type="GO" id="GO:0003677">
    <property type="term" value="F:DNA binding"/>
    <property type="evidence" value="ECO:0007669"/>
    <property type="project" value="InterPro"/>
</dbReference>
<dbReference type="RefSeq" id="WP_108783514.1">
    <property type="nucleotide sequence ID" value="NZ_OMKW01000004.1"/>
</dbReference>
<dbReference type="EMBL" id="OMKW01000004">
    <property type="protein sequence ID" value="SPF30815.1"/>
    <property type="molecule type" value="Genomic_DNA"/>
</dbReference>
<evidence type="ECO:0000313" key="4">
    <source>
        <dbReference type="Proteomes" id="UP000244932"/>
    </source>
</evidence>
<protein>
    <recommendedName>
        <fullName evidence="2">HTH luxR-type domain-containing protein</fullName>
    </recommendedName>
</protein>
<dbReference type="Proteomes" id="UP000244932">
    <property type="component" value="Unassembled WGS sequence"/>
</dbReference>
<dbReference type="SMART" id="SM00421">
    <property type="entry name" value="HTH_LUXR"/>
    <property type="match status" value="1"/>
</dbReference>
<sequence length="168" mass="18330">MSRTTILWSLFALQAACCAYFLYDITIDLFWPAAAGALVESDVIEGVVTLALFLGLAFTGNELRQVQTRQTALEEQIRVASGAFAEVLDARFAEWKLTEAERAVAVLAIKGYSVAEMADLRDTRQGTIKAQCAAVYRKADVSGRLQLLSLFLDDLMADTLVPAMRSGS</sequence>
<accession>A0A2R8AFG7</accession>
<evidence type="ECO:0000256" key="1">
    <source>
        <dbReference type="SAM" id="Phobius"/>
    </source>
</evidence>
<evidence type="ECO:0000313" key="3">
    <source>
        <dbReference type="EMBL" id="SPF30815.1"/>
    </source>
</evidence>
<dbReference type="GO" id="GO:0006355">
    <property type="term" value="P:regulation of DNA-templated transcription"/>
    <property type="evidence" value="ECO:0007669"/>
    <property type="project" value="InterPro"/>
</dbReference>
<feature type="domain" description="HTH luxR-type" evidence="2">
    <location>
        <begin position="94"/>
        <end position="151"/>
    </location>
</feature>
<dbReference type="Gene3D" id="1.10.10.10">
    <property type="entry name" value="Winged helix-like DNA-binding domain superfamily/Winged helix DNA-binding domain"/>
    <property type="match status" value="1"/>
</dbReference>
<dbReference type="InterPro" id="IPR000792">
    <property type="entry name" value="Tscrpt_reg_LuxR_C"/>
</dbReference>